<evidence type="ECO:0000313" key="3">
    <source>
        <dbReference type="EMBL" id="TDP84412.1"/>
    </source>
</evidence>
<dbReference type="PANTHER" id="PTHR33606">
    <property type="entry name" value="PROTEIN YCII"/>
    <property type="match status" value="1"/>
</dbReference>
<dbReference type="RefSeq" id="WP_126540414.1">
    <property type="nucleotide sequence ID" value="NZ_BSPM01000002.1"/>
</dbReference>
<dbReference type="InterPro" id="IPR005545">
    <property type="entry name" value="YCII"/>
</dbReference>
<evidence type="ECO:0000256" key="1">
    <source>
        <dbReference type="ARBA" id="ARBA00007689"/>
    </source>
</evidence>
<evidence type="ECO:0000259" key="2">
    <source>
        <dbReference type="Pfam" id="PF03795"/>
    </source>
</evidence>
<gene>
    <name evidence="3" type="ORF">EDD54_3020</name>
</gene>
<dbReference type="InterPro" id="IPR011008">
    <property type="entry name" value="Dimeric_a/b-barrel"/>
</dbReference>
<dbReference type="EMBL" id="SNXY01000008">
    <property type="protein sequence ID" value="TDP84412.1"/>
    <property type="molecule type" value="Genomic_DNA"/>
</dbReference>
<dbReference type="InterPro" id="IPR051807">
    <property type="entry name" value="Sec-metab_biosynth-assoc"/>
</dbReference>
<comment type="caution">
    <text evidence="3">The sequence shown here is derived from an EMBL/GenBank/DDBJ whole genome shotgun (WGS) entry which is preliminary data.</text>
</comment>
<dbReference type="PANTHER" id="PTHR33606:SF3">
    <property type="entry name" value="PROTEIN YCII"/>
    <property type="match status" value="1"/>
</dbReference>
<protein>
    <recommendedName>
        <fullName evidence="2">YCII-related domain-containing protein</fullName>
    </recommendedName>
</protein>
<reference evidence="3 4" key="1">
    <citation type="submission" date="2019-03" db="EMBL/GenBank/DDBJ databases">
        <title>Genomic Encyclopedia of Type Strains, Phase IV (KMG-IV): sequencing the most valuable type-strain genomes for metagenomic binning, comparative biology and taxonomic classification.</title>
        <authorList>
            <person name="Goeker M."/>
        </authorList>
    </citation>
    <scope>NUCLEOTIDE SEQUENCE [LARGE SCALE GENOMIC DNA]</scope>
    <source>
        <strain evidence="3 4">DSM 102969</strain>
    </source>
</reference>
<accession>A0A4R6RE17</accession>
<dbReference type="OrthoDB" id="2293521at2"/>
<dbReference type="Proteomes" id="UP000294547">
    <property type="component" value="Unassembled WGS sequence"/>
</dbReference>
<name>A0A4R6RE17_9HYPH</name>
<comment type="similarity">
    <text evidence="1">Belongs to the YciI family.</text>
</comment>
<dbReference type="SUPFAM" id="SSF54909">
    <property type="entry name" value="Dimeric alpha+beta barrel"/>
    <property type="match status" value="1"/>
</dbReference>
<keyword evidence="4" id="KW-1185">Reference proteome</keyword>
<organism evidence="3 4">
    <name type="scientific">Oharaeibacter diazotrophicus</name>
    <dbReference type="NCBI Taxonomy" id="1920512"/>
    <lineage>
        <taxon>Bacteria</taxon>
        <taxon>Pseudomonadati</taxon>
        <taxon>Pseudomonadota</taxon>
        <taxon>Alphaproteobacteria</taxon>
        <taxon>Hyphomicrobiales</taxon>
        <taxon>Pleomorphomonadaceae</taxon>
        <taxon>Oharaeibacter</taxon>
    </lineage>
</organism>
<dbReference type="Gene3D" id="3.30.70.1060">
    <property type="entry name" value="Dimeric alpha+beta barrel"/>
    <property type="match status" value="1"/>
</dbReference>
<feature type="domain" description="YCII-related" evidence="2">
    <location>
        <begin position="1"/>
        <end position="88"/>
    </location>
</feature>
<proteinExistence type="inferred from homology"/>
<evidence type="ECO:0000313" key="4">
    <source>
        <dbReference type="Proteomes" id="UP000294547"/>
    </source>
</evidence>
<dbReference type="AlphaFoldDB" id="A0A4R6RE17"/>
<dbReference type="Pfam" id="PF03795">
    <property type="entry name" value="YCII"/>
    <property type="match status" value="1"/>
</dbReference>
<sequence>MLFAVTCLDKPGHAAVRTDNRAAHLEFLKANAAAVRIAGPFTSDDGTAMVGSLLVVEAEDRAALDALLAADPYAAAGLFESVVVRPWRWVIGKPD</sequence>